<organism evidence="13">
    <name type="scientific">Ignavibacterium album</name>
    <dbReference type="NCBI Taxonomy" id="591197"/>
    <lineage>
        <taxon>Bacteria</taxon>
        <taxon>Pseudomonadati</taxon>
        <taxon>Ignavibacteriota</taxon>
        <taxon>Ignavibacteria</taxon>
        <taxon>Ignavibacteriales</taxon>
        <taxon>Ignavibacteriaceae</taxon>
        <taxon>Ignavibacterium</taxon>
    </lineage>
</organism>
<evidence type="ECO:0000256" key="3">
    <source>
        <dbReference type="ARBA" id="ARBA00012584"/>
    </source>
</evidence>
<comment type="catalytic activity">
    <reaction evidence="11">
        <text>L-threonine + hydrogencarbonate + ATP = L-threonylcarbamoyladenylate + diphosphate + H2O</text>
        <dbReference type="Rhea" id="RHEA:36407"/>
        <dbReference type="ChEBI" id="CHEBI:15377"/>
        <dbReference type="ChEBI" id="CHEBI:17544"/>
        <dbReference type="ChEBI" id="CHEBI:30616"/>
        <dbReference type="ChEBI" id="CHEBI:33019"/>
        <dbReference type="ChEBI" id="CHEBI:57926"/>
        <dbReference type="ChEBI" id="CHEBI:73682"/>
        <dbReference type="EC" id="2.7.7.87"/>
    </reaction>
</comment>
<protein>
    <recommendedName>
        <fullName evidence="10">L-threonylcarbamoyladenylate synthase</fullName>
        <ecNumber evidence="3">2.7.7.87</ecNumber>
    </recommendedName>
    <alternativeName>
        <fullName evidence="10">L-threonylcarbamoyladenylate synthase</fullName>
    </alternativeName>
</protein>
<keyword evidence="6" id="KW-0819">tRNA processing</keyword>
<evidence type="ECO:0000256" key="7">
    <source>
        <dbReference type="ARBA" id="ARBA00022695"/>
    </source>
</evidence>
<keyword evidence="7" id="KW-0548">Nucleotidyltransferase</keyword>
<reference evidence="13" key="1">
    <citation type="journal article" date="2020" name="mSystems">
        <title>Genome- and Community-Level Interaction Insights into Carbon Utilization and Element Cycling Functions of Hydrothermarchaeota in Hydrothermal Sediment.</title>
        <authorList>
            <person name="Zhou Z."/>
            <person name="Liu Y."/>
            <person name="Xu W."/>
            <person name="Pan J."/>
            <person name="Luo Z.H."/>
            <person name="Li M."/>
        </authorList>
    </citation>
    <scope>NUCLEOTIDE SEQUENCE [LARGE SCALE GENOMIC DNA]</scope>
    <source>
        <strain evidence="13">SpSt-500</strain>
    </source>
</reference>
<dbReference type="NCBIfam" id="TIGR00057">
    <property type="entry name" value="L-threonylcarbamoyladenylate synthase"/>
    <property type="match status" value="1"/>
</dbReference>
<comment type="subcellular location">
    <subcellularLocation>
        <location evidence="1">Cytoplasm</location>
    </subcellularLocation>
</comment>
<dbReference type="EC" id="2.7.7.87" evidence="3"/>
<dbReference type="PROSITE" id="PS51163">
    <property type="entry name" value="YRDC"/>
    <property type="match status" value="1"/>
</dbReference>
<dbReference type="Gene3D" id="3.90.870.10">
    <property type="entry name" value="DHBP synthase"/>
    <property type="match status" value="1"/>
</dbReference>
<sequence>MNKSVVKSINIEENFDEAVKSATELFFNGGVFIYPTDTIYGFGGNPFNDEVVRKITRIKGKPDWKRYIHLVGSVEILLKYVEIKSEKFYDFLLNIWPNPVSVVMKLNQQTRDILGAETAAFRIPNHRFCLKLLNEIKMPMISTSVNRSGKEPMNDPDMIIQEFGKEVDAVFYSDKKSFFEASTVIDLSDEEPKLIREGKIKFSEIIKNFK</sequence>
<dbReference type="PANTHER" id="PTHR17490:SF16">
    <property type="entry name" value="THREONYLCARBAMOYL-AMP SYNTHASE"/>
    <property type="match status" value="1"/>
</dbReference>
<dbReference type="SUPFAM" id="SSF55821">
    <property type="entry name" value="YrdC/RibB"/>
    <property type="match status" value="1"/>
</dbReference>
<keyword evidence="8" id="KW-0547">Nucleotide-binding</keyword>
<dbReference type="GO" id="GO:0005737">
    <property type="term" value="C:cytoplasm"/>
    <property type="evidence" value="ECO:0007669"/>
    <property type="project" value="UniProtKB-SubCell"/>
</dbReference>
<dbReference type="GO" id="GO:0006450">
    <property type="term" value="P:regulation of translational fidelity"/>
    <property type="evidence" value="ECO:0007669"/>
    <property type="project" value="TreeGrafter"/>
</dbReference>
<evidence type="ECO:0000256" key="4">
    <source>
        <dbReference type="ARBA" id="ARBA00022490"/>
    </source>
</evidence>
<dbReference type="GO" id="GO:0061710">
    <property type="term" value="F:L-threonylcarbamoyladenylate synthase"/>
    <property type="evidence" value="ECO:0007669"/>
    <property type="project" value="UniProtKB-EC"/>
</dbReference>
<keyword evidence="4" id="KW-0963">Cytoplasm</keyword>
<dbReference type="GO" id="GO:0005524">
    <property type="term" value="F:ATP binding"/>
    <property type="evidence" value="ECO:0007669"/>
    <property type="project" value="UniProtKB-KW"/>
</dbReference>
<dbReference type="InterPro" id="IPR017945">
    <property type="entry name" value="DHBP_synth_RibB-like_a/b_dom"/>
</dbReference>
<evidence type="ECO:0000313" key="13">
    <source>
        <dbReference type="EMBL" id="HGT48937.1"/>
    </source>
</evidence>
<keyword evidence="5" id="KW-0808">Transferase</keyword>
<dbReference type="AlphaFoldDB" id="A0A832LMJ6"/>
<evidence type="ECO:0000256" key="6">
    <source>
        <dbReference type="ARBA" id="ARBA00022694"/>
    </source>
</evidence>
<comment type="similarity">
    <text evidence="2">Belongs to the SUA5 family.</text>
</comment>
<dbReference type="PANTHER" id="PTHR17490">
    <property type="entry name" value="SUA5"/>
    <property type="match status" value="1"/>
</dbReference>
<gene>
    <name evidence="13" type="ORF">ENS56_12950</name>
</gene>
<comment type="caution">
    <text evidence="13">The sequence shown here is derived from an EMBL/GenBank/DDBJ whole genome shotgun (WGS) entry which is preliminary data.</text>
</comment>
<feature type="domain" description="YrdC-like" evidence="12">
    <location>
        <begin position="16"/>
        <end position="200"/>
    </location>
</feature>
<name>A0A832LMJ6_9BACT</name>
<dbReference type="GO" id="GO:0000049">
    <property type="term" value="F:tRNA binding"/>
    <property type="evidence" value="ECO:0007669"/>
    <property type="project" value="TreeGrafter"/>
</dbReference>
<evidence type="ECO:0000259" key="12">
    <source>
        <dbReference type="PROSITE" id="PS51163"/>
    </source>
</evidence>
<evidence type="ECO:0000256" key="9">
    <source>
        <dbReference type="ARBA" id="ARBA00022840"/>
    </source>
</evidence>
<dbReference type="GO" id="GO:0008033">
    <property type="term" value="P:tRNA processing"/>
    <property type="evidence" value="ECO:0007669"/>
    <property type="project" value="UniProtKB-KW"/>
</dbReference>
<evidence type="ECO:0000256" key="8">
    <source>
        <dbReference type="ARBA" id="ARBA00022741"/>
    </source>
</evidence>
<dbReference type="InterPro" id="IPR050156">
    <property type="entry name" value="TC-AMP_synthase_SUA5"/>
</dbReference>
<proteinExistence type="inferred from homology"/>
<accession>A0A832LMJ6</accession>
<evidence type="ECO:0000256" key="1">
    <source>
        <dbReference type="ARBA" id="ARBA00004496"/>
    </source>
</evidence>
<keyword evidence="9" id="KW-0067">ATP-binding</keyword>
<evidence type="ECO:0000256" key="11">
    <source>
        <dbReference type="ARBA" id="ARBA00048366"/>
    </source>
</evidence>
<evidence type="ECO:0000256" key="2">
    <source>
        <dbReference type="ARBA" id="ARBA00007663"/>
    </source>
</evidence>
<dbReference type="Pfam" id="PF01300">
    <property type="entry name" value="Sua5_yciO_yrdC"/>
    <property type="match status" value="1"/>
</dbReference>
<evidence type="ECO:0000256" key="10">
    <source>
        <dbReference type="ARBA" id="ARBA00029774"/>
    </source>
</evidence>
<evidence type="ECO:0000256" key="5">
    <source>
        <dbReference type="ARBA" id="ARBA00022679"/>
    </source>
</evidence>
<dbReference type="InterPro" id="IPR006070">
    <property type="entry name" value="Sua5-like_dom"/>
</dbReference>
<dbReference type="EMBL" id="DSVI01000020">
    <property type="protein sequence ID" value="HGT48937.1"/>
    <property type="molecule type" value="Genomic_DNA"/>
</dbReference>
<dbReference type="GO" id="GO:0003725">
    <property type="term" value="F:double-stranded RNA binding"/>
    <property type="evidence" value="ECO:0007669"/>
    <property type="project" value="InterPro"/>
</dbReference>